<dbReference type="InterPro" id="IPR009554">
    <property type="entry name" value="Phageshock_PspB"/>
</dbReference>
<sequence length="100" mass="11442">MDLTPFLVVCALFIGLPWVILHYITKWKTAATLTSGDERLLEELYTLARRLEERMDTVERLVAAENPQFRPARLGAERSAHEADLSELDRLMAQNRGTTK</sequence>
<accession>A0ABQ6P524</accession>
<dbReference type="Pfam" id="PF06667">
    <property type="entry name" value="PspB"/>
    <property type="match status" value="1"/>
</dbReference>
<keyword evidence="1" id="KW-0472">Membrane</keyword>
<reference evidence="2 3" key="1">
    <citation type="submission" date="2023-06" db="EMBL/GenBank/DDBJ databases">
        <title>Draft genome sequence of Novosphingobium sp. strain IK01.</title>
        <authorList>
            <person name="Hatamoto M."/>
            <person name="Ikarashi T."/>
            <person name="Yamaguchi T."/>
        </authorList>
    </citation>
    <scope>NUCLEOTIDE SEQUENCE [LARGE SCALE GENOMIC DNA]</scope>
    <source>
        <strain evidence="2 3">IK01</strain>
    </source>
</reference>
<gene>
    <name evidence="2" type="ORF">NUTIK01_00230</name>
</gene>
<proteinExistence type="predicted"/>
<evidence type="ECO:0000313" key="2">
    <source>
        <dbReference type="EMBL" id="GMM59246.1"/>
    </source>
</evidence>
<comment type="caution">
    <text evidence="2">The sequence shown here is derived from an EMBL/GenBank/DDBJ whole genome shotgun (WGS) entry which is preliminary data.</text>
</comment>
<evidence type="ECO:0000256" key="1">
    <source>
        <dbReference type="SAM" id="Phobius"/>
    </source>
</evidence>
<dbReference type="RefSeq" id="WP_317973110.1">
    <property type="nucleotide sequence ID" value="NZ_BTFW01000001.1"/>
</dbReference>
<dbReference type="Proteomes" id="UP001187221">
    <property type="component" value="Unassembled WGS sequence"/>
</dbReference>
<evidence type="ECO:0008006" key="4">
    <source>
        <dbReference type="Google" id="ProtNLM"/>
    </source>
</evidence>
<feature type="transmembrane region" description="Helical" evidence="1">
    <location>
        <begin position="6"/>
        <end position="24"/>
    </location>
</feature>
<keyword evidence="1" id="KW-1133">Transmembrane helix</keyword>
<dbReference type="NCBIfam" id="TIGR02976">
    <property type="entry name" value="phageshock_pspB"/>
    <property type="match status" value="1"/>
</dbReference>
<name>A0ABQ6P524_9SPHN</name>
<keyword evidence="1" id="KW-0812">Transmembrane</keyword>
<organism evidence="2 3">
    <name type="scientific">Novosphingobium pituita</name>
    <dbReference type="NCBI Taxonomy" id="3056842"/>
    <lineage>
        <taxon>Bacteria</taxon>
        <taxon>Pseudomonadati</taxon>
        <taxon>Pseudomonadota</taxon>
        <taxon>Alphaproteobacteria</taxon>
        <taxon>Sphingomonadales</taxon>
        <taxon>Sphingomonadaceae</taxon>
        <taxon>Novosphingobium</taxon>
    </lineage>
</organism>
<dbReference type="EMBL" id="BTFW01000001">
    <property type="protein sequence ID" value="GMM59246.1"/>
    <property type="molecule type" value="Genomic_DNA"/>
</dbReference>
<keyword evidence="3" id="KW-1185">Reference proteome</keyword>
<evidence type="ECO:0000313" key="3">
    <source>
        <dbReference type="Proteomes" id="UP001187221"/>
    </source>
</evidence>
<protein>
    <recommendedName>
        <fullName evidence="4">Envelope stress response membrane protein PspB</fullName>
    </recommendedName>
</protein>